<dbReference type="PANTHER" id="PTHR31111">
    <property type="entry name" value="BNAA05G37150D PROTEIN-RELATED"/>
    <property type="match status" value="1"/>
</dbReference>
<dbReference type="InterPro" id="IPR013187">
    <property type="entry name" value="F-box-assoc_dom_typ3"/>
</dbReference>
<dbReference type="AlphaFoldDB" id="A0ABD3AKN6"/>
<dbReference type="Proteomes" id="UP001630127">
    <property type="component" value="Unassembled WGS sequence"/>
</dbReference>
<name>A0ABD3AKN6_9GENT</name>
<gene>
    <name evidence="2" type="ORF">ACH5RR_005251</name>
</gene>
<sequence length="417" mass="47903">MWEEIPEILDDFMDEEVETLKNIKARYEKNIARKDVEKGGEMERASLTDLPEGIIFDILVKVPPGDVYKNGRLVCRAWREIISRDDFVAQNFIESKGGLLVGGPTSHKNQYFEVKLMEIEGTQLDYKLLDFGLCRMGCARSSCNGLLLVNHPKQKGLLQVMNLITTVGLTLPKCPSGCPHKACGSALGFDPNKKEYKVVHMYADAFGFEIFNLGCPDATWKRIPGPWNGLQERPFNFENFSWSDPVSVNGRVLHWYVASDKYIISMDVSEEISIKTYLPYTGEEIEKDRYTLVELGGDLSFVYSLSDIQVDVWTLDDFREQIWSKRHSIQLELINYMMPENLLQSTKYTIALPNLSKLVTVASEGADILILKHDNSCLYMYDMRHRVLKKFKMNMKSPMRFIPHRSSLLHWKTLKDS</sequence>
<dbReference type="EMBL" id="JBJUIK010000003">
    <property type="protein sequence ID" value="KAL3531730.1"/>
    <property type="molecule type" value="Genomic_DNA"/>
</dbReference>
<dbReference type="PANTHER" id="PTHR31111:SF136">
    <property type="entry name" value="F-BOX ASSOCIATED DOMAIN-CONTAINING PROTEIN"/>
    <property type="match status" value="1"/>
</dbReference>
<dbReference type="PROSITE" id="PS50181">
    <property type="entry name" value="FBOX"/>
    <property type="match status" value="1"/>
</dbReference>
<evidence type="ECO:0000313" key="2">
    <source>
        <dbReference type="EMBL" id="KAL3531730.1"/>
    </source>
</evidence>
<comment type="caution">
    <text evidence="2">The sequence shown here is derived from an EMBL/GenBank/DDBJ whole genome shotgun (WGS) entry which is preliminary data.</text>
</comment>
<dbReference type="Gene3D" id="1.20.1280.50">
    <property type="match status" value="1"/>
</dbReference>
<dbReference type="InterPro" id="IPR017451">
    <property type="entry name" value="F-box-assoc_interact_dom"/>
</dbReference>
<accession>A0ABD3AKN6</accession>
<organism evidence="2 3">
    <name type="scientific">Cinchona calisaya</name>
    <dbReference type="NCBI Taxonomy" id="153742"/>
    <lineage>
        <taxon>Eukaryota</taxon>
        <taxon>Viridiplantae</taxon>
        <taxon>Streptophyta</taxon>
        <taxon>Embryophyta</taxon>
        <taxon>Tracheophyta</taxon>
        <taxon>Spermatophyta</taxon>
        <taxon>Magnoliopsida</taxon>
        <taxon>eudicotyledons</taxon>
        <taxon>Gunneridae</taxon>
        <taxon>Pentapetalae</taxon>
        <taxon>asterids</taxon>
        <taxon>lamiids</taxon>
        <taxon>Gentianales</taxon>
        <taxon>Rubiaceae</taxon>
        <taxon>Cinchonoideae</taxon>
        <taxon>Cinchoneae</taxon>
        <taxon>Cinchona</taxon>
    </lineage>
</organism>
<dbReference type="NCBIfam" id="TIGR01640">
    <property type="entry name" value="F_box_assoc_1"/>
    <property type="match status" value="1"/>
</dbReference>
<protein>
    <recommendedName>
        <fullName evidence="1">F-box domain-containing protein</fullName>
    </recommendedName>
</protein>
<dbReference type="InterPro" id="IPR036047">
    <property type="entry name" value="F-box-like_dom_sf"/>
</dbReference>
<dbReference type="Pfam" id="PF08268">
    <property type="entry name" value="FBA_3"/>
    <property type="match status" value="1"/>
</dbReference>
<keyword evidence="3" id="KW-1185">Reference proteome</keyword>
<reference evidence="2 3" key="1">
    <citation type="submission" date="2024-11" db="EMBL/GenBank/DDBJ databases">
        <title>A near-complete genome assembly of Cinchona calisaya.</title>
        <authorList>
            <person name="Lian D.C."/>
            <person name="Zhao X.W."/>
            <person name="Wei L."/>
        </authorList>
    </citation>
    <scope>NUCLEOTIDE SEQUENCE [LARGE SCALE GENOMIC DNA]</scope>
    <source>
        <tissue evidence="2">Nenye</tissue>
    </source>
</reference>
<dbReference type="InterPro" id="IPR001810">
    <property type="entry name" value="F-box_dom"/>
</dbReference>
<evidence type="ECO:0000313" key="3">
    <source>
        <dbReference type="Proteomes" id="UP001630127"/>
    </source>
</evidence>
<feature type="domain" description="F-box" evidence="1">
    <location>
        <begin position="44"/>
        <end position="92"/>
    </location>
</feature>
<evidence type="ECO:0000259" key="1">
    <source>
        <dbReference type="PROSITE" id="PS50181"/>
    </source>
</evidence>
<proteinExistence type="predicted"/>
<dbReference type="SUPFAM" id="SSF81383">
    <property type="entry name" value="F-box domain"/>
    <property type="match status" value="1"/>
</dbReference>